<evidence type="ECO:0000313" key="2">
    <source>
        <dbReference type="EMBL" id="CAJ0595544.1"/>
    </source>
</evidence>
<dbReference type="EMBL" id="CATQJL010000112">
    <property type="protein sequence ID" value="CAJ0595544.1"/>
    <property type="molecule type" value="Genomic_DNA"/>
</dbReference>
<comment type="caution">
    <text evidence="2">The sequence shown here is derived from an EMBL/GenBank/DDBJ whole genome shotgun (WGS) entry which is preliminary data.</text>
</comment>
<dbReference type="AlphaFoldDB" id="A0AA36GP27"/>
<protein>
    <submittedName>
        <fullName evidence="2">Uncharacterized protein</fullName>
    </submittedName>
</protein>
<keyword evidence="1" id="KW-0732">Signal</keyword>
<dbReference type="Proteomes" id="UP001176961">
    <property type="component" value="Unassembled WGS sequence"/>
</dbReference>
<name>A0AA36GP27_CYLNA</name>
<feature type="signal peptide" evidence="1">
    <location>
        <begin position="1"/>
        <end position="19"/>
    </location>
</feature>
<reference evidence="2" key="1">
    <citation type="submission" date="2023-07" db="EMBL/GenBank/DDBJ databases">
        <authorList>
            <consortium name="CYATHOMIX"/>
        </authorList>
    </citation>
    <scope>NUCLEOTIDE SEQUENCE</scope>
    <source>
        <strain evidence="2">N/A</strain>
    </source>
</reference>
<keyword evidence="3" id="KW-1185">Reference proteome</keyword>
<proteinExistence type="predicted"/>
<evidence type="ECO:0000313" key="3">
    <source>
        <dbReference type="Proteomes" id="UP001176961"/>
    </source>
</evidence>
<gene>
    <name evidence="2" type="ORF">CYNAS_LOCUS7527</name>
</gene>
<sequence length="76" mass="8508">MNLLLVNLLLFSIVITSDAIIGNITVRGRLNACDEYECSRSCQGSGFASGECKWKMSRMRYVCRCIRFPRHGGMSA</sequence>
<accession>A0AA36GP27</accession>
<feature type="chain" id="PRO_5041418002" evidence="1">
    <location>
        <begin position="20"/>
        <end position="76"/>
    </location>
</feature>
<organism evidence="2 3">
    <name type="scientific">Cylicocyclus nassatus</name>
    <name type="common">Nematode worm</name>
    <dbReference type="NCBI Taxonomy" id="53992"/>
    <lineage>
        <taxon>Eukaryota</taxon>
        <taxon>Metazoa</taxon>
        <taxon>Ecdysozoa</taxon>
        <taxon>Nematoda</taxon>
        <taxon>Chromadorea</taxon>
        <taxon>Rhabditida</taxon>
        <taxon>Rhabditina</taxon>
        <taxon>Rhabditomorpha</taxon>
        <taxon>Strongyloidea</taxon>
        <taxon>Strongylidae</taxon>
        <taxon>Cylicocyclus</taxon>
    </lineage>
</organism>
<evidence type="ECO:0000256" key="1">
    <source>
        <dbReference type="SAM" id="SignalP"/>
    </source>
</evidence>